<organism evidence="1 2">
    <name type="scientific">Aeoliella mucimassa</name>
    <dbReference type="NCBI Taxonomy" id="2527972"/>
    <lineage>
        <taxon>Bacteria</taxon>
        <taxon>Pseudomonadati</taxon>
        <taxon>Planctomycetota</taxon>
        <taxon>Planctomycetia</taxon>
        <taxon>Pirellulales</taxon>
        <taxon>Lacipirellulaceae</taxon>
        <taxon>Aeoliella</taxon>
    </lineage>
</organism>
<accession>A0A518AMB2</accession>
<name>A0A518AMB2_9BACT</name>
<evidence type="ECO:0000313" key="2">
    <source>
        <dbReference type="Proteomes" id="UP000315750"/>
    </source>
</evidence>
<dbReference type="KEGG" id="amuc:Pan181_20550"/>
<proteinExistence type="predicted"/>
<dbReference type="Proteomes" id="UP000315750">
    <property type="component" value="Chromosome"/>
</dbReference>
<evidence type="ECO:0000313" key="1">
    <source>
        <dbReference type="EMBL" id="QDU55858.1"/>
    </source>
</evidence>
<protein>
    <submittedName>
        <fullName evidence="1">Uncharacterized protein</fullName>
    </submittedName>
</protein>
<keyword evidence="2" id="KW-1185">Reference proteome</keyword>
<sequence>MGFISIWQIKGVVSEVRELTSQKNPNWRGYVAKIQTLGSTFEVNVEDETTWKSLETGAGYDFSGNLTNNNGRIRLELVHAKALREPAAA</sequence>
<dbReference type="RefSeq" id="WP_145246656.1">
    <property type="nucleotide sequence ID" value="NZ_CP036278.1"/>
</dbReference>
<dbReference type="EMBL" id="CP036278">
    <property type="protein sequence ID" value="QDU55858.1"/>
    <property type="molecule type" value="Genomic_DNA"/>
</dbReference>
<gene>
    <name evidence="1" type="ORF">Pan181_20550</name>
</gene>
<reference evidence="1 2" key="1">
    <citation type="submission" date="2019-02" db="EMBL/GenBank/DDBJ databases">
        <title>Deep-cultivation of Planctomycetes and their phenomic and genomic characterization uncovers novel biology.</title>
        <authorList>
            <person name="Wiegand S."/>
            <person name="Jogler M."/>
            <person name="Boedeker C."/>
            <person name="Pinto D."/>
            <person name="Vollmers J."/>
            <person name="Rivas-Marin E."/>
            <person name="Kohn T."/>
            <person name="Peeters S.H."/>
            <person name="Heuer A."/>
            <person name="Rast P."/>
            <person name="Oberbeckmann S."/>
            <person name="Bunk B."/>
            <person name="Jeske O."/>
            <person name="Meyerdierks A."/>
            <person name="Storesund J.E."/>
            <person name="Kallscheuer N."/>
            <person name="Luecker S."/>
            <person name="Lage O.M."/>
            <person name="Pohl T."/>
            <person name="Merkel B.J."/>
            <person name="Hornburger P."/>
            <person name="Mueller R.-W."/>
            <person name="Bruemmer F."/>
            <person name="Labrenz M."/>
            <person name="Spormann A.M."/>
            <person name="Op den Camp H."/>
            <person name="Overmann J."/>
            <person name="Amann R."/>
            <person name="Jetten M.S.M."/>
            <person name="Mascher T."/>
            <person name="Medema M.H."/>
            <person name="Devos D.P."/>
            <person name="Kaster A.-K."/>
            <person name="Ovreas L."/>
            <person name="Rohde M."/>
            <person name="Galperin M.Y."/>
            <person name="Jogler C."/>
        </authorList>
    </citation>
    <scope>NUCLEOTIDE SEQUENCE [LARGE SCALE GENOMIC DNA]</scope>
    <source>
        <strain evidence="1 2">Pan181</strain>
    </source>
</reference>
<dbReference type="AlphaFoldDB" id="A0A518AMB2"/>